<dbReference type="InterPro" id="IPR011010">
    <property type="entry name" value="DNA_brk_join_enz"/>
</dbReference>
<dbReference type="AlphaFoldDB" id="A0AA47G8M9"/>
<dbReference type="InterPro" id="IPR013762">
    <property type="entry name" value="Integrase-like_cat_sf"/>
</dbReference>
<accession>A0AA47G8M9</accession>
<evidence type="ECO:0000313" key="4">
    <source>
        <dbReference type="EMBL" id="WAT24333.1"/>
    </source>
</evidence>
<keyword evidence="1" id="KW-0233">DNA recombination</keyword>
<dbReference type="GO" id="GO:0006310">
    <property type="term" value="P:DNA recombination"/>
    <property type="evidence" value="ECO:0007669"/>
    <property type="project" value="UniProtKB-KW"/>
</dbReference>
<gene>
    <name evidence="4" type="ORF">OZ415_08815</name>
</gene>
<reference evidence="4" key="1">
    <citation type="submission" date="2022-12" db="EMBL/GenBank/DDBJ databases">
        <title>Whole genome sequence analysis of a duck derived balloon bacteium Aerococcus urinaeequi henan2020.</title>
        <authorList>
            <person name="Zhang H."/>
            <person name="Qiao H.X."/>
            <person name="Bian C.Z."/>
            <person name="Shu J.C."/>
        </authorList>
    </citation>
    <scope>NUCLEOTIDE SEQUENCE</scope>
    <source>
        <strain evidence="4">2020-HN-1</strain>
    </source>
</reference>
<organism evidence="4 5">
    <name type="scientific">Aerococcus urinaeequi</name>
    <dbReference type="NCBI Taxonomy" id="51665"/>
    <lineage>
        <taxon>Bacteria</taxon>
        <taxon>Bacillati</taxon>
        <taxon>Bacillota</taxon>
        <taxon>Bacilli</taxon>
        <taxon>Lactobacillales</taxon>
        <taxon>Aerococcaceae</taxon>
        <taxon>Aerococcus</taxon>
    </lineage>
</organism>
<dbReference type="Proteomes" id="UP001164714">
    <property type="component" value="Chromosome"/>
</dbReference>
<protein>
    <recommendedName>
        <fullName evidence="3">Core-binding (CB) domain-containing protein</fullName>
    </recommendedName>
</protein>
<evidence type="ECO:0000256" key="2">
    <source>
        <dbReference type="PROSITE-ProRule" id="PRU01248"/>
    </source>
</evidence>
<dbReference type="PROSITE" id="PS51900">
    <property type="entry name" value="CB"/>
    <property type="match status" value="1"/>
</dbReference>
<name>A0AA47G8M9_9LACT</name>
<feature type="domain" description="Core-binding (CB)" evidence="3">
    <location>
        <begin position="76"/>
        <end position="166"/>
    </location>
</feature>
<dbReference type="InterPro" id="IPR044068">
    <property type="entry name" value="CB"/>
</dbReference>
<dbReference type="EMBL" id="CP114063">
    <property type="protein sequence ID" value="WAT24333.1"/>
    <property type="molecule type" value="Genomic_DNA"/>
</dbReference>
<dbReference type="SUPFAM" id="SSF56349">
    <property type="entry name" value="DNA breaking-rejoining enzymes"/>
    <property type="match status" value="2"/>
</dbReference>
<evidence type="ECO:0000313" key="5">
    <source>
        <dbReference type="Proteomes" id="UP001164714"/>
    </source>
</evidence>
<evidence type="ECO:0000259" key="3">
    <source>
        <dbReference type="PROSITE" id="PS51900"/>
    </source>
</evidence>
<evidence type="ECO:0000256" key="1">
    <source>
        <dbReference type="ARBA" id="ARBA00023172"/>
    </source>
</evidence>
<dbReference type="Gene3D" id="1.10.443.10">
    <property type="entry name" value="Intergrase catalytic core"/>
    <property type="match status" value="1"/>
</dbReference>
<dbReference type="RefSeq" id="WP_214330558.1">
    <property type="nucleotide sequence ID" value="NZ_CP114063.1"/>
</dbReference>
<proteinExistence type="predicted"/>
<dbReference type="GO" id="GO:0015074">
    <property type="term" value="P:DNA integration"/>
    <property type="evidence" value="ECO:0007669"/>
    <property type="project" value="InterPro"/>
</dbReference>
<dbReference type="GO" id="GO:0003677">
    <property type="term" value="F:DNA binding"/>
    <property type="evidence" value="ECO:0007669"/>
    <property type="project" value="UniProtKB-UniRule"/>
</dbReference>
<keyword evidence="2" id="KW-0238">DNA-binding</keyword>
<sequence>MIESSLINSFLMDQSNEIYDYGKVKLLPLNNLNELLNNLKDVNLLPFNQGKIFFKSNLWDFSQVKMQGLTQYGKRINFEKCPEHFKDILKVYVLIRILEDKVKIQTILGNTQRLIKFLKYADNQGCITLNDITSEMMIEFINSINSSVRNKNIYRTTIRQFYEIFSIYFDNINTPEIKNALANKNQRLIKGLIEENKTENIPDEYYRKFIHVCKDIVINESEEDWVRGVASVYLILSQTGLRINECLALTIDCLKTTNHYDGHELSYILYSTSKRVRGLNGVDTVYTYANDISILAINTLIKLDLYCSRRESLGVKYLFMGGQNQREDSYFPLDSAKYSKLVESFFVHINEKFKTVNLPEGYYPGIKNKRIWNVRDVKTIALPKTAQFRVHVVTELLEKGVHIKYVQKFMSHLTKEMTSHYVRPKVDYSSKQQEIENSKKTLESILTNKEKPIGKGSAEWVEIVEKFIKNNKFNVAKNLDEIIEGLLGKYPIKQKVGGYLIAPINLRGKTKKDSYTDMYLEKYGFETTGLTFYFMIPKTYKHVKNQIQIVQYNLDNGFTKEAKVELDKLKNTITDLFEPELKELENQLDANGLNILLQSHPELLEIIDKISEIKKEINEWKTFKI</sequence>